<accession>A0A3D4SYQ5</accession>
<evidence type="ECO:0000313" key="1">
    <source>
        <dbReference type="EMBL" id="HCT14404.1"/>
    </source>
</evidence>
<sequence length="140" mass="15849">MTWQDTLRLWGSEIWRLIGTFDGLAVIIMKYEYSGWLISNLWTAYTESLLASGRTRGQVIFALRIIADIDIGAGLRTEGAPSPELVGDPGDWRWQERHRSGIPVEDLWTTTPSVQSKIEIVIEGLERHWPEANDMAEHAG</sequence>
<dbReference type="STRING" id="863239.GCA_000213935_01075"/>
<name>A0A3D4SYQ5_9CORY</name>
<proteinExistence type="predicted"/>
<dbReference type="EMBL" id="DQID01000167">
    <property type="protein sequence ID" value="HCT14404.1"/>
    <property type="molecule type" value="Genomic_DNA"/>
</dbReference>
<gene>
    <name evidence="1" type="ORF">DIW82_06330</name>
</gene>
<protein>
    <submittedName>
        <fullName evidence="1">Uncharacterized protein</fullName>
    </submittedName>
</protein>
<reference evidence="1 2" key="1">
    <citation type="journal article" date="2018" name="Nat. Biotechnol.">
        <title>A standardized bacterial taxonomy based on genome phylogeny substantially revises the tree of life.</title>
        <authorList>
            <person name="Parks D.H."/>
            <person name="Chuvochina M."/>
            <person name="Waite D.W."/>
            <person name="Rinke C."/>
            <person name="Skarshewski A."/>
            <person name="Chaumeil P.A."/>
            <person name="Hugenholtz P."/>
        </authorList>
    </citation>
    <scope>NUCLEOTIDE SEQUENCE [LARGE SCALE GENOMIC DNA]</scope>
    <source>
        <strain evidence="1">UBA11247</strain>
    </source>
</reference>
<dbReference type="Proteomes" id="UP000261739">
    <property type="component" value="Unassembled WGS sequence"/>
</dbReference>
<evidence type="ECO:0000313" key="2">
    <source>
        <dbReference type="Proteomes" id="UP000261739"/>
    </source>
</evidence>
<organism evidence="1 2">
    <name type="scientific">Corynebacterium nuruki</name>
    <dbReference type="NCBI Taxonomy" id="1032851"/>
    <lineage>
        <taxon>Bacteria</taxon>
        <taxon>Bacillati</taxon>
        <taxon>Actinomycetota</taxon>
        <taxon>Actinomycetes</taxon>
        <taxon>Mycobacteriales</taxon>
        <taxon>Corynebacteriaceae</taxon>
        <taxon>Corynebacterium</taxon>
    </lineage>
</organism>
<comment type="caution">
    <text evidence="1">The sequence shown here is derived from an EMBL/GenBank/DDBJ whole genome shotgun (WGS) entry which is preliminary data.</text>
</comment>
<dbReference type="AlphaFoldDB" id="A0A3D4SYQ5"/>